<evidence type="ECO:0000313" key="10">
    <source>
        <dbReference type="Proteomes" id="UP000887222"/>
    </source>
</evidence>
<dbReference type="PANTHER" id="PTHR32309">
    <property type="entry name" value="TYROSINE-PROTEIN KINASE"/>
    <property type="match status" value="1"/>
</dbReference>
<evidence type="ECO:0000313" key="9">
    <source>
        <dbReference type="EMBL" id="GIZ52845.1"/>
    </source>
</evidence>
<feature type="coiled-coil region" evidence="6">
    <location>
        <begin position="179"/>
        <end position="277"/>
    </location>
</feature>
<reference evidence="9 10" key="1">
    <citation type="journal article" date="2022" name="Int. J. Syst. Evol. Microbiol.">
        <title>Noviherbaspirillum aridicola sp. nov., isolated from an arid soil in Pakistan.</title>
        <authorList>
            <person name="Khan I.U."/>
            <person name="Saqib M."/>
            <person name="Amin A."/>
            <person name="Hussain F."/>
            <person name="Li L."/>
            <person name="Liu Y.H."/>
            <person name="Fang B.Z."/>
            <person name="Ahmed I."/>
            <person name="Li W.J."/>
        </authorList>
    </citation>
    <scope>NUCLEOTIDE SEQUENCE [LARGE SCALE GENOMIC DNA]</scope>
    <source>
        <strain evidence="9 10">NCCP-691</strain>
    </source>
</reference>
<organism evidence="9 10">
    <name type="scientific">Noviherbaspirillum aridicola</name>
    <dbReference type="NCBI Taxonomy" id="2849687"/>
    <lineage>
        <taxon>Bacteria</taxon>
        <taxon>Pseudomonadati</taxon>
        <taxon>Pseudomonadota</taxon>
        <taxon>Betaproteobacteria</taxon>
        <taxon>Burkholderiales</taxon>
        <taxon>Oxalobacteraceae</taxon>
        <taxon>Noviherbaspirillum</taxon>
    </lineage>
</organism>
<dbReference type="Pfam" id="PF02706">
    <property type="entry name" value="Wzz"/>
    <property type="match status" value="1"/>
</dbReference>
<keyword evidence="5 7" id="KW-0472">Membrane</keyword>
<evidence type="ECO:0000256" key="2">
    <source>
        <dbReference type="ARBA" id="ARBA00022475"/>
    </source>
</evidence>
<comment type="subcellular location">
    <subcellularLocation>
        <location evidence="1">Cell membrane</location>
        <topology evidence="1">Multi-pass membrane protein</topology>
    </subcellularLocation>
</comment>
<feature type="coiled-coil region" evidence="6">
    <location>
        <begin position="314"/>
        <end position="358"/>
    </location>
</feature>
<protein>
    <recommendedName>
        <fullName evidence="8">Polysaccharide chain length determinant N-terminal domain-containing protein</fullName>
    </recommendedName>
</protein>
<feature type="transmembrane region" description="Helical" evidence="7">
    <location>
        <begin position="16"/>
        <end position="35"/>
    </location>
</feature>
<evidence type="ECO:0000256" key="3">
    <source>
        <dbReference type="ARBA" id="ARBA00022692"/>
    </source>
</evidence>
<dbReference type="EMBL" id="BPMK01000012">
    <property type="protein sequence ID" value="GIZ52845.1"/>
    <property type="molecule type" value="Genomic_DNA"/>
</dbReference>
<dbReference type="RefSeq" id="WP_220809263.1">
    <property type="nucleotide sequence ID" value="NZ_BPMK01000012.1"/>
</dbReference>
<accession>A0ABQ4Q6N0</accession>
<comment type="caution">
    <text evidence="9">The sequence shown here is derived from an EMBL/GenBank/DDBJ whole genome shotgun (WGS) entry which is preliminary data.</text>
</comment>
<dbReference type="NCBIfam" id="TIGR03017">
    <property type="entry name" value="EpsF"/>
    <property type="match status" value="1"/>
</dbReference>
<evidence type="ECO:0000259" key="8">
    <source>
        <dbReference type="Pfam" id="PF02706"/>
    </source>
</evidence>
<keyword evidence="4 7" id="KW-1133">Transmembrane helix</keyword>
<dbReference type="PANTHER" id="PTHR32309:SF13">
    <property type="entry name" value="FERRIC ENTEROBACTIN TRANSPORT PROTEIN FEPE"/>
    <property type="match status" value="1"/>
</dbReference>
<gene>
    <name evidence="9" type="ORF">NCCP691_28590</name>
</gene>
<dbReference type="InterPro" id="IPR050445">
    <property type="entry name" value="Bact_polysacc_biosynth/exp"/>
</dbReference>
<dbReference type="Proteomes" id="UP000887222">
    <property type="component" value="Unassembled WGS sequence"/>
</dbReference>
<name>A0ABQ4Q6N0_9BURK</name>
<evidence type="ECO:0000256" key="1">
    <source>
        <dbReference type="ARBA" id="ARBA00004651"/>
    </source>
</evidence>
<keyword evidence="10" id="KW-1185">Reference proteome</keyword>
<feature type="transmembrane region" description="Helical" evidence="7">
    <location>
        <begin position="401"/>
        <end position="422"/>
    </location>
</feature>
<dbReference type="InterPro" id="IPR017468">
    <property type="entry name" value="Chain_len_reg_EpsF"/>
</dbReference>
<evidence type="ECO:0000256" key="7">
    <source>
        <dbReference type="SAM" id="Phobius"/>
    </source>
</evidence>
<keyword evidence="6" id="KW-0175">Coiled coil</keyword>
<dbReference type="InterPro" id="IPR003856">
    <property type="entry name" value="LPS_length_determ_N"/>
</dbReference>
<evidence type="ECO:0000256" key="4">
    <source>
        <dbReference type="ARBA" id="ARBA00022989"/>
    </source>
</evidence>
<feature type="domain" description="Polysaccharide chain length determinant N-terminal" evidence="8">
    <location>
        <begin position="2"/>
        <end position="88"/>
    </location>
</feature>
<keyword evidence="3 7" id="KW-0812">Transmembrane</keyword>
<keyword evidence="2" id="KW-1003">Cell membrane</keyword>
<evidence type="ECO:0000256" key="6">
    <source>
        <dbReference type="SAM" id="Coils"/>
    </source>
</evidence>
<evidence type="ECO:0000256" key="5">
    <source>
        <dbReference type="ARBA" id="ARBA00023136"/>
    </source>
</evidence>
<sequence length="470" mass="51081">MTLHQIWIALCARKRFIAGTLLASVACALTLSLLWPKTYKASTSLVLNYKGVDPVSGLSMSPQLMPGYVATQIDIIASKSVALRVVDALGLQRDPDFVEAFRSAGGEGDIRHWIAEQLQGRVRVTPSRESSVMEIAYKSRDPEFAAAVANAFATQYMQASVQLNTDPLKKVSTYFVAQIAALREKLEQARNRLSRYQQEHGIVDTDNRLDVESARLNELSTQLVEVQAQLIDARSRSREAQAGGGREAPEVIANQLIQTLKASLAQAEARLAVASGKYQPEHPLWQAAKTEVDKLRSELAANIKATSGSIVSTARAAEQRERDLRAAVAEQKSRVLALNRARDELSVLAKDVESARSAHDAAVQRFNQTSLEGHANLPDVSVLSPAIAPTEPWFPRLPLNLAAAVFLGLFLGVGCALLSEFFRRRVHTARDLADALQAPVLAAFEWKKAGADGPGTALRGGGLQRLLPGR</sequence>
<proteinExistence type="predicted"/>